<evidence type="ECO:0000313" key="3">
    <source>
        <dbReference type="Proteomes" id="UP000031366"/>
    </source>
</evidence>
<sequence length="341" mass="39521">MKIIKRLTLWMAISLGIQCVGFYYIDNNFLSLESKIKGKKVVEEKVEEKKSKIKIPSDANKISVSYDSKYLSYIKNNVLKVVKIQDGQTDEITLEPDAEVSFYKWLPDRNRVLFVEKIVNYGSSKLTLYSYDVKKKDKSLIKEFDWNEESAIVEDIAVSTLTGLTYVKIVDSENVSSIYRIDRMGTMNKTYTLPKHISNMELLRREDILLYEGEVYNQVYSSQTNEALYFPEYERITVLGRDDEDKIYIGGLENGLVNKIFYGCITEDTSQWQQIPLNISAENQNIYISTEGNVYIHDKDNKTVREQRSNKETIYEGEFIQFQNNGVVTKSGDNIEIIAYK</sequence>
<evidence type="ECO:0000256" key="1">
    <source>
        <dbReference type="SAM" id="Phobius"/>
    </source>
</evidence>
<gene>
    <name evidence="2" type="ORF">U732_3135</name>
</gene>
<evidence type="ECO:0000313" key="2">
    <source>
        <dbReference type="EMBL" id="KIE47457.1"/>
    </source>
</evidence>
<name>A0A0C1R1Z2_9CLOT</name>
<dbReference type="OrthoDB" id="1630871at2"/>
<keyword evidence="2" id="KW-0449">Lipoprotein</keyword>
<keyword evidence="1" id="KW-1133">Transmembrane helix</keyword>
<proteinExistence type="predicted"/>
<dbReference type="Proteomes" id="UP000031366">
    <property type="component" value="Unassembled WGS sequence"/>
</dbReference>
<dbReference type="RefSeq" id="WP_039631608.1">
    <property type="nucleotide sequence ID" value="NZ_AYSO01000014.1"/>
</dbReference>
<accession>A0A0C1R1Z2</accession>
<dbReference type="STRING" id="29341.RSJ17_09360"/>
<organism evidence="2 3">
    <name type="scientific">Clostridium argentinense CDC 2741</name>
    <dbReference type="NCBI Taxonomy" id="1418104"/>
    <lineage>
        <taxon>Bacteria</taxon>
        <taxon>Bacillati</taxon>
        <taxon>Bacillota</taxon>
        <taxon>Clostridia</taxon>
        <taxon>Eubacteriales</taxon>
        <taxon>Clostridiaceae</taxon>
        <taxon>Clostridium</taxon>
    </lineage>
</organism>
<comment type="caution">
    <text evidence="2">The sequence shown here is derived from an EMBL/GenBank/DDBJ whole genome shotgun (WGS) entry which is preliminary data.</text>
</comment>
<keyword evidence="1" id="KW-0472">Membrane</keyword>
<dbReference type="SUPFAM" id="SSF82171">
    <property type="entry name" value="DPP6 N-terminal domain-like"/>
    <property type="match status" value="1"/>
</dbReference>
<keyword evidence="3" id="KW-1185">Reference proteome</keyword>
<reference evidence="2 3" key="1">
    <citation type="journal article" date="2015" name="Infect. Genet. Evol.">
        <title>Genomic sequences of six botulinum neurotoxin-producing strains representing three clostridial species illustrate the mobility and diversity of botulinum neurotoxin genes.</title>
        <authorList>
            <person name="Smith T.J."/>
            <person name="Hill K.K."/>
            <person name="Xie G."/>
            <person name="Foley B.T."/>
            <person name="Williamson C.H."/>
            <person name="Foster J.T."/>
            <person name="Johnson S.L."/>
            <person name="Chertkov O."/>
            <person name="Teshima H."/>
            <person name="Gibbons H.S."/>
            <person name="Johnsky L.A."/>
            <person name="Karavis M.A."/>
            <person name="Smith L.A."/>
        </authorList>
    </citation>
    <scope>NUCLEOTIDE SEQUENCE [LARGE SCALE GENOMIC DNA]</scope>
    <source>
        <strain evidence="2 3">CDC 2741</strain>
    </source>
</reference>
<feature type="transmembrane region" description="Helical" evidence="1">
    <location>
        <begin position="7"/>
        <end position="25"/>
    </location>
</feature>
<dbReference type="EMBL" id="AYSO01000014">
    <property type="protein sequence ID" value="KIE47457.1"/>
    <property type="molecule type" value="Genomic_DNA"/>
</dbReference>
<protein>
    <submittedName>
        <fullName evidence="2">Putative lipoprotein</fullName>
    </submittedName>
</protein>
<dbReference type="AlphaFoldDB" id="A0A0C1R1Z2"/>
<keyword evidence="1" id="KW-0812">Transmembrane</keyword>